<dbReference type="Pfam" id="PF12833">
    <property type="entry name" value="HTH_18"/>
    <property type="match status" value="1"/>
</dbReference>
<dbReference type="OrthoDB" id="5492415at2"/>
<evidence type="ECO:0000256" key="2">
    <source>
        <dbReference type="ARBA" id="ARBA00023125"/>
    </source>
</evidence>
<evidence type="ECO:0000256" key="3">
    <source>
        <dbReference type="ARBA" id="ARBA00023163"/>
    </source>
</evidence>
<name>A0A4V1P5A5_9BRAD</name>
<comment type="caution">
    <text evidence="7">The sequence shown here is derived from an EMBL/GenBank/DDBJ whole genome shotgun (WGS) entry which is preliminary data.</text>
</comment>
<feature type="domain" description="HTH araC/xylS-type" evidence="6">
    <location>
        <begin position="252"/>
        <end position="345"/>
    </location>
</feature>
<protein>
    <recommendedName>
        <fullName evidence="6">HTH araC/xylS-type domain-containing protein</fullName>
    </recommendedName>
</protein>
<feature type="transmembrane region" description="Helical" evidence="5">
    <location>
        <begin position="95"/>
        <end position="112"/>
    </location>
</feature>
<dbReference type="SUPFAM" id="SSF46689">
    <property type="entry name" value="Homeodomain-like"/>
    <property type="match status" value="1"/>
</dbReference>
<dbReference type="SMART" id="SM00342">
    <property type="entry name" value="HTH_ARAC"/>
    <property type="match status" value="1"/>
</dbReference>
<keyword evidence="5" id="KW-0812">Transmembrane</keyword>
<accession>A0A4V1P5A5</accession>
<organism evidence="7 8">
    <name type="scientific">Bradyrhizobium betae</name>
    <dbReference type="NCBI Taxonomy" id="244734"/>
    <lineage>
        <taxon>Bacteria</taxon>
        <taxon>Pseudomonadati</taxon>
        <taxon>Pseudomonadota</taxon>
        <taxon>Alphaproteobacteria</taxon>
        <taxon>Hyphomicrobiales</taxon>
        <taxon>Nitrobacteraceae</taxon>
        <taxon>Bradyrhizobium</taxon>
    </lineage>
</organism>
<dbReference type="PANTHER" id="PTHR43280">
    <property type="entry name" value="ARAC-FAMILY TRANSCRIPTIONAL REGULATOR"/>
    <property type="match status" value="1"/>
</dbReference>
<evidence type="ECO:0000256" key="4">
    <source>
        <dbReference type="SAM" id="MobiDB-lite"/>
    </source>
</evidence>
<dbReference type="PANTHER" id="PTHR43280:SF29">
    <property type="entry name" value="ARAC-FAMILY TRANSCRIPTIONAL REGULATOR"/>
    <property type="match status" value="1"/>
</dbReference>
<dbReference type="PROSITE" id="PS00041">
    <property type="entry name" value="HTH_ARAC_FAMILY_1"/>
    <property type="match status" value="1"/>
</dbReference>
<evidence type="ECO:0000313" key="8">
    <source>
        <dbReference type="Proteomes" id="UP000290819"/>
    </source>
</evidence>
<feature type="transmembrane region" description="Helical" evidence="5">
    <location>
        <begin position="152"/>
        <end position="172"/>
    </location>
</feature>
<dbReference type="PRINTS" id="PR00032">
    <property type="entry name" value="HTHARAC"/>
</dbReference>
<proteinExistence type="predicted"/>
<gene>
    <name evidence="7" type="ORF">B5V03_22665</name>
</gene>
<feature type="compositionally biased region" description="Pro residues" evidence="4">
    <location>
        <begin position="219"/>
        <end position="228"/>
    </location>
</feature>
<feature type="transmembrane region" description="Helical" evidence="5">
    <location>
        <begin position="63"/>
        <end position="83"/>
    </location>
</feature>
<dbReference type="Proteomes" id="UP000290819">
    <property type="component" value="Unassembled WGS sequence"/>
</dbReference>
<dbReference type="InterPro" id="IPR018062">
    <property type="entry name" value="HTH_AraC-typ_CS"/>
</dbReference>
<sequence length="361" mass="38296">MSTLEAALRGGAVVILLLRAAVAARNARRAPVSRYAALLAAAIAGSIVESAPGFGALDLRLRIPVAIVSAGVPAAFWITMGAMFTDEFRPRWSHALGWLALVVLALMDQFKHPMSVDVARTGLSVAFLLLGAWHAWSGRGIDLVEGRRRLRVWYASVIVLYALVAIAADWLWPGGLSASSVSLASAATLTALIFLFAVLGSITTAETQLAPAPVRATPSAPPSDPRPAAPAVEPDAAQLAALQHLLNHDKVFREPDLSIASLSRELDIPEYRLRHLINRQLGHRNFNAFVNGYRLADAEAALTDPAQAGVPILTIALDAGFGSIGPFNRAFKAQTGLTPSEYRRARLAGAREAVGPSSAET</sequence>
<dbReference type="InterPro" id="IPR020449">
    <property type="entry name" value="Tscrpt_reg_AraC-type_HTH"/>
</dbReference>
<dbReference type="PROSITE" id="PS01124">
    <property type="entry name" value="HTH_ARAC_FAMILY_2"/>
    <property type="match status" value="1"/>
</dbReference>
<dbReference type="InterPro" id="IPR018060">
    <property type="entry name" value="HTH_AraC"/>
</dbReference>
<dbReference type="GO" id="GO:0003700">
    <property type="term" value="F:DNA-binding transcription factor activity"/>
    <property type="evidence" value="ECO:0007669"/>
    <property type="project" value="InterPro"/>
</dbReference>
<keyword evidence="1" id="KW-0805">Transcription regulation</keyword>
<dbReference type="GO" id="GO:0043565">
    <property type="term" value="F:sequence-specific DNA binding"/>
    <property type="evidence" value="ECO:0007669"/>
    <property type="project" value="InterPro"/>
</dbReference>
<feature type="transmembrane region" description="Helical" evidence="5">
    <location>
        <begin position="36"/>
        <end position="57"/>
    </location>
</feature>
<feature type="region of interest" description="Disordered" evidence="4">
    <location>
        <begin position="210"/>
        <end position="231"/>
    </location>
</feature>
<keyword evidence="5" id="KW-1133">Transmembrane helix</keyword>
<reference evidence="7 8" key="1">
    <citation type="submission" date="2017-03" db="EMBL/GenBank/DDBJ databases">
        <authorList>
            <person name="Safronova V.I."/>
            <person name="Sazanova A.L."/>
            <person name="Chirak E.R."/>
        </authorList>
    </citation>
    <scope>NUCLEOTIDE SEQUENCE [LARGE SCALE GENOMIC DNA]</scope>
    <source>
        <strain evidence="7 8">Opo-243</strain>
    </source>
</reference>
<evidence type="ECO:0000256" key="5">
    <source>
        <dbReference type="SAM" id="Phobius"/>
    </source>
</evidence>
<feature type="transmembrane region" description="Helical" evidence="5">
    <location>
        <begin position="6"/>
        <end position="24"/>
    </location>
</feature>
<evidence type="ECO:0000256" key="1">
    <source>
        <dbReference type="ARBA" id="ARBA00023015"/>
    </source>
</evidence>
<keyword evidence="3" id="KW-0804">Transcription</keyword>
<dbReference type="EMBL" id="MZXW01000026">
    <property type="protein sequence ID" value="RXT43429.1"/>
    <property type="molecule type" value="Genomic_DNA"/>
</dbReference>
<keyword evidence="2" id="KW-0238">DNA-binding</keyword>
<feature type="transmembrane region" description="Helical" evidence="5">
    <location>
        <begin position="178"/>
        <end position="199"/>
    </location>
</feature>
<keyword evidence="5" id="KW-0472">Membrane</keyword>
<evidence type="ECO:0000313" key="7">
    <source>
        <dbReference type="EMBL" id="RXT43429.1"/>
    </source>
</evidence>
<keyword evidence="8" id="KW-1185">Reference proteome</keyword>
<dbReference type="InterPro" id="IPR009057">
    <property type="entry name" value="Homeodomain-like_sf"/>
</dbReference>
<dbReference type="AlphaFoldDB" id="A0A4V1P5A5"/>
<dbReference type="Gene3D" id="1.10.10.60">
    <property type="entry name" value="Homeodomain-like"/>
    <property type="match status" value="1"/>
</dbReference>
<feature type="transmembrane region" description="Helical" evidence="5">
    <location>
        <begin position="118"/>
        <end position="136"/>
    </location>
</feature>
<evidence type="ECO:0000259" key="6">
    <source>
        <dbReference type="PROSITE" id="PS01124"/>
    </source>
</evidence>